<dbReference type="Proteomes" id="UP000193884">
    <property type="component" value="Unassembled WGS sequence"/>
</dbReference>
<proteinExistence type="predicted"/>
<evidence type="ECO:0000313" key="1">
    <source>
        <dbReference type="EMBL" id="OSJ28767.1"/>
    </source>
</evidence>
<dbReference type="PROSITE" id="PS51365">
    <property type="entry name" value="RENAL_DIPEPTIDASE_2"/>
    <property type="match status" value="1"/>
</dbReference>
<reference evidence="1 2" key="1">
    <citation type="submission" date="2017-03" db="EMBL/GenBank/DDBJ databases">
        <title>Whole genome sequences of fourteen strains of Bradyrhizobium canariense and one strain of Bradyrhizobium japonicum isolated from Lupinus (Papilionoideae: Genisteae) species in Algeria.</title>
        <authorList>
            <person name="Crovadore J."/>
            <person name="Chekireb D."/>
            <person name="Brachmann A."/>
            <person name="Chablais R."/>
            <person name="Cochard B."/>
            <person name="Lefort F."/>
        </authorList>
    </citation>
    <scope>NUCLEOTIDE SEQUENCE [LARGE SCALE GENOMIC DNA]</scope>
    <source>
        <strain evidence="1 2">UBMAN05</strain>
    </source>
</reference>
<dbReference type="PANTHER" id="PTHR10443:SF12">
    <property type="entry name" value="DIPEPTIDASE"/>
    <property type="match status" value="1"/>
</dbReference>
<dbReference type="PANTHER" id="PTHR10443">
    <property type="entry name" value="MICROSOMAL DIPEPTIDASE"/>
    <property type="match status" value="1"/>
</dbReference>
<accession>A0ABX3X330</accession>
<dbReference type="InterPro" id="IPR032466">
    <property type="entry name" value="Metal_Hydrolase"/>
</dbReference>
<comment type="caution">
    <text evidence="1">The sequence shown here is derived from an EMBL/GenBank/DDBJ whole genome shotgun (WGS) entry which is preliminary data.</text>
</comment>
<dbReference type="InterPro" id="IPR008257">
    <property type="entry name" value="Pept_M19"/>
</dbReference>
<protein>
    <recommendedName>
        <fullName evidence="3">Peptidase M19</fullName>
    </recommendedName>
</protein>
<organism evidence="1 2">
    <name type="scientific">Bradyrhizobium canariense</name>
    <dbReference type="NCBI Taxonomy" id="255045"/>
    <lineage>
        <taxon>Bacteria</taxon>
        <taxon>Pseudomonadati</taxon>
        <taxon>Pseudomonadota</taxon>
        <taxon>Alphaproteobacteria</taxon>
        <taxon>Hyphomicrobiales</taxon>
        <taxon>Nitrobacteraceae</taxon>
        <taxon>Bradyrhizobium</taxon>
    </lineage>
</organism>
<dbReference type="EMBL" id="NAFK01000160">
    <property type="protein sequence ID" value="OSJ28767.1"/>
    <property type="molecule type" value="Genomic_DNA"/>
</dbReference>
<sequence>MTEANMDDASRPDQLEQIHQQTVFVDIHAHPSGFCWPGVPRIGSDELGRYRSSLMDLVVCSLVGDATYSCVKRDESGQYPPGSGAAFRGRYRPKRGEPFALDLDRLSAILKTIDDGDAVLAESPAAVRAAKREGKLALLPALEGADSLEGLIDNLHEFHRRGLRLLQLVHMRANEVGHVQTFPYSPGGLTPFGREVVRECNELGIVIDLAHANTETIMDTLALSSHPVICSHTGVQSLYNGQEQIGFDRFLTDEEIRDIAAKGGVIGIILVREWMPRLSDLMRQCNHIRRLVGIDHFGIGSDLIREVGSASQPEYMVEFGEDANFRAIANGLLGEGYSVEEVGKVMGGNFFRVWEQVAEPRTSRSIS</sequence>
<dbReference type="SUPFAM" id="SSF51556">
    <property type="entry name" value="Metallo-dependent hydrolases"/>
    <property type="match status" value="1"/>
</dbReference>
<keyword evidence="2" id="KW-1185">Reference proteome</keyword>
<dbReference type="Gene3D" id="3.20.20.140">
    <property type="entry name" value="Metal-dependent hydrolases"/>
    <property type="match status" value="1"/>
</dbReference>
<evidence type="ECO:0000313" key="2">
    <source>
        <dbReference type="Proteomes" id="UP000193884"/>
    </source>
</evidence>
<evidence type="ECO:0008006" key="3">
    <source>
        <dbReference type="Google" id="ProtNLM"/>
    </source>
</evidence>
<name>A0ABX3X330_9BRAD</name>
<dbReference type="Pfam" id="PF01244">
    <property type="entry name" value="Peptidase_M19"/>
    <property type="match status" value="1"/>
</dbReference>
<gene>
    <name evidence="1" type="ORF">BST63_16575</name>
</gene>